<dbReference type="InterPro" id="IPR036412">
    <property type="entry name" value="HAD-like_sf"/>
</dbReference>
<name>A0A419DGA8_9BACT</name>
<dbReference type="PRINTS" id="PR00413">
    <property type="entry name" value="HADHALOGNASE"/>
</dbReference>
<dbReference type="SUPFAM" id="SSF56784">
    <property type="entry name" value="HAD-like"/>
    <property type="match status" value="1"/>
</dbReference>
<dbReference type="InterPro" id="IPR023214">
    <property type="entry name" value="HAD_sf"/>
</dbReference>
<dbReference type="InterPro" id="IPR006439">
    <property type="entry name" value="HAD-SF_hydro_IA"/>
</dbReference>
<dbReference type="SFLD" id="SFLDS00003">
    <property type="entry name" value="Haloacid_Dehalogenase"/>
    <property type="match status" value="1"/>
</dbReference>
<gene>
    <name evidence="1" type="ORF">C4544_01050</name>
</gene>
<dbReference type="Gene3D" id="3.40.50.1000">
    <property type="entry name" value="HAD superfamily/HAD-like"/>
    <property type="match status" value="1"/>
</dbReference>
<evidence type="ECO:0000313" key="1">
    <source>
        <dbReference type="EMBL" id="RJO62070.1"/>
    </source>
</evidence>
<dbReference type="AlphaFoldDB" id="A0A419DGA8"/>
<dbReference type="Gene3D" id="1.10.150.240">
    <property type="entry name" value="Putative phosphatase, domain 2"/>
    <property type="match status" value="1"/>
</dbReference>
<dbReference type="PANTHER" id="PTHR43611">
    <property type="entry name" value="ALPHA-D-GLUCOSE 1-PHOSPHATE PHOSPHATASE"/>
    <property type="match status" value="1"/>
</dbReference>
<dbReference type="InterPro" id="IPR023198">
    <property type="entry name" value="PGP-like_dom2"/>
</dbReference>
<protein>
    <submittedName>
        <fullName evidence="1">HAD family phosphatase</fullName>
    </submittedName>
</protein>
<comment type="caution">
    <text evidence="1">The sequence shown here is derived from an EMBL/GenBank/DDBJ whole genome shotgun (WGS) entry which is preliminary data.</text>
</comment>
<organism evidence="1 2">
    <name type="scientific">candidate division WS5 bacterium</name>
    <dbReference type="NCBI Taxonomy" id="2093353"/>
    <lineage>
        <taxon>Bacteria</taxon>
        <taxon>candidate division WS5</taxon>
    </lineage>
</organism>
<dbReference type="SFLD" id="SFLDG01129">
    <property type="entry name" value="C1.5:_HAD__Beta-PGM__Phosphata"/>
    <property type="match status" value="1"/>
</dbReference>
<sequence>MIKTIIFDNCGVLSNSDAEDGFKSLADFFSVSEEKVISVWQGRLENELDGGKITTNKFLKTVINELNPKVDFNKLKKMYLKRYGAKEDVRELAKRLGKDFETCLLTNFGDYYEDFDKLWNMDRIFDEDKIIVSYKLKMIKPDEDIYFYTLKKIGKKPEETVFIDDNKDNVDTAKRLGMHAILFKSIEQLEKDLEKILESESVLSS</sequence>
<dbReference type="PANTHER" id="PTHR43611:SF3">
    <property type="entry name" value="FLAVIN MONONUCLEOTIDE HYDROLASE 1, CHLOROPLATIC"/>
    <property type="match status" value="1"/>
</dbReference>
<dbReference type="Pfam" id="PF00702">
    <property type="entry name" value="Hydrolase"/>
    <property type="match status" value="1"/>
</dbReference>
<dbReference type="NCBIfam" id="TIGR01509">
    <property type="entry name" value="HAD-SF-IA-v3"/>
    <property type="match status" value="1"/>
</dbReference>
<dbReference type="Proteomes" id="UP000285655">
    <property type="component" value="Unassembled WGS sequence"/>
</dbReference>
<dbReference type="CDD" id="cd02603">
    <property type="entry name" value="HAD_sEH-N_like"/>
    <property type="match status" value="1"/>
</dbReference>
<reference evidence="1 2" key="1">
    <citation type="journal article" date="2017" name="ISME J.">
        <title>Energy and carbon metabolisms in a deep terrestrial subsurface fluid microbial community.</title>
        <authorList>
            <person name="Momper L."/>
            <person name="Jungbluth S.P."/>
            <person name="Lee M.D."/>
            <person name="Amend J.P."/>
        </authorList>
    </citation>
    <scope>NUCLEOTIDE SEQUENCE [LARGE SCALE GENOMIC DNA]</scope>
    <source>
        <strain evidence="1">SURF_29</strain>
    </source>
</reference>
<accession>A0A419DGA8</accession>
<dbReference type="EMBL" id="QZJW01000005">
    <property type="protein sequence ID" value="RJO62070.1"/>
    <property type="molecule type" value="Genomic_DNA"/>
</dbReference>
<evidence type="ECO:0000313" key="2">
    <source>
        <dbReference type="Proteomes" id="UP000285655"/>
    </source>
</evidence>
<proteinExistence type="predicted"/>